<dbReference type="AlphaFoldDB" id="A0A919C4P8"/>
<feature type="compositionally biased region" description="Basic and acidic residues" evidence="1">
    <location>
        <begin position="1"/>
        <end position="12"/>
    </location>
</feature>
<protein>
    <submittedName>
        <fullName evidence="2">Uncharacterized protein</fullName>
    </submittedName>
</protein>
<proteinExistence type="predicted"/>
<gene>
    <name evidence="2" type="ORF">GCM10018980_17090</name>
</gene>
<name>A0A919C4P8_9ACTN</name>
<feature type="region of interest" description="Disordered" evidence="1">
    <location>
        <begin position="1"/>
        <end position="22"/>
    </location>
</feature>
<feature type="region of interest" description="Disordered" evidence="1">
    <location>
        <begin position="107"/>
        <end position="133"/>
    </location>
</feature>
<accession>A0A919C4P8</accession>
<evidence type="ECO:0000313" key="3">
    <source>
        <dbReference type="Proteomes" id="UP000619355"/>
    </source>
</evidence>
<evidence type="ECO:0000256" key="1">
    <source>
        <dbReference type="SAM" id="MobiDB-lite"/>
    </source>
</evidence>
<comment type="caution">
    <text evidence="2">The sequence shown here is derived from an EMBL/GenBank/DDBJ whole genome shotgun (WGS) entry which is preliminary data.</text>
</comment>
<dbReference type="Proteomes" id="UP000619355">
    <property type="component" value="Unassembled WGS sequence"/>
</dbReference>
<sequence length="146" mass="15689">MLEPADRAKEQRTNTWELSADAEDRKSSSVSDVVTAFERTADAIRSRVHALGFTGTATFYVWHDVQAGQLRCSTGSVAESELPFRGAYLTSGNLAAIVEGFLRDPAPGSVARPDLDEGQGAAEEEPPEGRTAAFPVWVRSVGRAAH</sequence>
<dbReference type="EMBL" id="BNBF01000004">
    <property type="protein sequence ID" value="GHG41910.1"/>
    <property type="molecule type" value="Genomic_DNA"/>
</dbReference>
<reference evidence="3" key="1">
    <citation type="journal article" date="2019" name="Int. J. Syst. Evol. Microbiol.">
        <title>The Global Catalogue of Microorganisms (GCM) 10K type strain sequencing project: providing services to taxonomists for standard genome sequencing and annotation.</title>
        <authorList>
            <consortium name="The Broad Institute Genomics Platform"/>
            <consortium name="The Broad Institute Genome Sequencing Center for Infectious Disease"/>
            <person name="Wu L."/>
            <person name="Ma J."/>
        </authorList>
    </citation>
    <scope>NUCLEOTIDE SEQUENCE [LARGE SCALE GENOMIC DNA]</scope>
    <source>
        <strain evidence="3">JCM 4253</strain>
    </source>
</reference>
<organism evidence="2 3">
    <name type="scientific">Streptomyces capoamus</name>
    <dbReference type="NCBI Taxonomy" id="68183"/>
    <lineage>
        <taxon>Bacteria</taxon>
        <taxon>Bacillati</taxon>
        <taxon>Actinomycetota</taxon>
        <taxon>Actinomycetes</taxon>
        <taxon>Kitasatosporales</taxon>
        <taxon>Streptomycetaceae</taxon>
        <taxon>Streptomyces</taxon>
    </lineage>
</organism>
<keyword evidence="3" id="KW-1185">Reference proteome</keyword>
<evidence type="ECO:0000313" key="2">
    <source>
        <dbReference type="EMBL" id="GHG41910.1"/>
    </source>
</evidence>